<evidence type="ECO:0000313" key="2">
    <source>
        <dbReference type="EMBL" id="WOX57068.1"/>
    </source>
</evidence>
<dbReference type="KEGG" id="mrc:R6Y96_07075"/>
<dbReference type="AlphaFoldDB" id="A0AAX4FT17"/>
<accession>A0AAX4FT17</accession>
<evidence type="ECO:0000313" key="3">
    <source>
        <dbReference type="Proteomes" id="UP001305652"/>
    </source>
</evidence>
<gene>
    <name evidence="2" type="ORF">R6Y96_07075</name>
</gene>
<dbReference type="GeneID" id="85732906"/>
<reference evidence="2 3" key="1">
    <citation type="submission" date="2023-10" db="EMBL/GenBank/DDBJ databases">
        <title>The complete genome sequence of Methanoculleus receptaculi DSM 18860.</title>
        <authorList>
            <person name="Lai S.-J."/>
            <person name="You Y.-T."/>
            <person name="Chen S.-C."/>
        </authorList>
    </citation>
    <scope>NUCLEOTIDE SEQUENCE [LARGE SCALE GENOMIC DNA]</scope>
    <source>
        <strain evidence="2 3">DSM 18860</strain>
    </source>
</reference>
<dbReference type="Pfam" id="PF21818">
    <property type="entry name" value="DUF6884"/>
    <property type="match status" value="1"/>
</dbReference>
<name>A0AAX4FT17_9EURY</name>
<feature type="domain" description="DUF6884" evidence="1">
    <location>
        <begin position="26"/>
        <end position="138"/>
    </location>
</feature>
<dbReference type="InterPro" id="IPR049251">
    <property type="entry name" value="DUF6884"/>
</dbReference>
<dbReference type="EMBL" id="CP137642">
    <property type="protein sequence ID" value="WOX57068.1"/>
    <property type="molecule type" value="Genomic_DNA"/>
</dbReference>
<protein>
    <recommendedName>
        <fullName evidence="1">DUF6884 domain-containing protein</fullName>
    </recommendedName>
</protein>
<dbReference type="Proteomes" id="UP001305652">
    <property type="component" value="Chromosome"/>
</dbReference>
<sequence length="158" mass="17495">MNTGGKILCVISCGSRKIWDDSSGRDAGPTPARNVYTGNFARLNQKYAERFYPESWCILSARYGFLMPDDVVSGNYNVRITDPEAISIENLQEQAQRLGLDRFDRVVVVAGRDYVTAVRRALPKIRVDAPLAGAGGIGGMMKRVRMALERGEPLEARN</sequence>
<organism evidence="2 3">
    <name type="scientific">Methanoculleus receptaculi</name>
    <dbReference type="NCBI Taxonomy" id="394967"/>
    <lineage>
        <taxon>Archaea</taxon>
        <taxon>Methanobacteriati</taxon>
        <taxon>Methanobacteriota</taxon>
        <taxon>Stenosarchaea group</taxon>
        <taxon>Methanomicrobia</taxon>
        <taxon>Methanomicrobiales</taxon>
        <taxon>Methanomicrobiaceae</taxon>
        <taxon>Methanoculleus</taxon>
    </lineage>
</organism>
<dbReference type="RefSeq" id="WP_318620553.1">
    <property type="nucleotide sequence ID" value="NZ_CP137642.1"/>
</dbReference>
<proteinExistence type="predicted"/>
<evidence type="ECO:0000259" key="1">
    <source>
        <dbReference type="Pfam" id="PF21818"/>
    </source>
</evidence>
<keyword evidence="3" id="KW-1185">Reference proteome</keyword>